<comment type="caution">
    <text evidence="2">The sequence shown here is derived from an EMBL/GenBank/DDBJ whole genome shotgun (WGS) entry which is preliminary data.</text>
</comment>
<organism evidence="2 3">
    <name type="scientific">Rhizophlyctis rosea</name>
    <dbReference type="NCBI Taxonomy" id="64517"/>
    <lineage>
        <taxon>Eukaryota</taxon>
        <taxon>Fungi</taxon>
        <taxon>Fungi incertae sedis</taxon>
        <taxon>Chytridiomycota</taxon>
        <taxon>Chytridiomycota incertae sedis</taxon>
        <taxon>Chytridiomycetes</taxon>
        <taxon>Rhizophlyctidales</taxon>
        <taxon>Rhizophlyctidaceae</taxon>
        <taxon>Rhizophlyctis</taxon>
    </lineage>
</organism>
<evidence type="ECO:0000313" key="3">
    <source>
        <dbReference type="Proteomes" id="UP001212841"/>
    </source>
</evidence>
<keyword evidence="3" id="KW-1185">Reference proteome</keyword>
<reference evidence="2" key="1">
    <citation type="submission" date="2020-05" db="EMBL/GenBank/DDBJ databases">
        <title>Phylogenomic resolution of chytrid fungi.</title>
        <authorList>
            <person name="Stajich J.E."/>
            <person name="Amses K."/>
            <person name="Simmons R."/>
            <person name="Seto K."/>
            <person name="Myers J."/>
            <person name="Bonds A."/>
            <person name="Quandt C.A."/>
            <person name="Barry K."/>
            <person name="Liu P."/>
            <person name="Grigoriev I."/>
            <person name="Longcore J.E."/>
            <person name="James T.Y."/>
        </authorList>
    </citation>
    <scope>NUCLEOTIDE SEQUENCE</scope>
    <source>
        <strain evidence="2">JEL0318</strain>
    </source>
</reference>
<protein>
    <submittedName>
        <fullName evidence="2">Uncharacterized protein</fullName>
    </submittedName>
</protein>
<sequence length="440" mass="49142">MEDPIGFYNNVNVICALRPRVKPPFKEYHPTDPTHLQTTRLLKCLDMAAALCVKNVKDWVVAIHANLQSTRTILTVASNQPLLEPDRKYLANLTKRIQTLANCEDASAQKHLSQLRSLVITYCTLKVQKNLRKGLNLLDGVTREVLKELWQKKGKEMIAEYKSAQRRTFDVAFHKEHGAGDEAFEKYLRVLVDKLENCKAAAKLAISDGATKRSLWQATKLAFHLHRSALFSVMLSFSNSAAGAAAFGWVEKVEKHLRKAGTFQLAIDTIYACCRNPSTAPFFRNIQSPPIIVEPVFETVHLADLRTAVESYDSREFAGFVQRLGLGDNEMVFPGGRTPALKGGPRFIVSGTHGEVYAAWAIPKNLAGKTLRKVEDLVDDLMKELVTDKYEVEKVNVDDSDMESIEGFSEFPAIHTTSEDDLTENVVDSIDESSGEEDAE</sequence>
<dbReference type="Proteomes" id="UP001212841">
    <property type="component" value="Unassembled WGS sequence"/>
</dbReference>
<proteinExistence type="predicted"/>
<dbReference type="EMBL" id="JADGJD010000710">
    <property type="protein sequence ID" value="KAJ3048977.1"/>
    <property type="molecule type" value="Genomic_DNA"/>
</dbReference>
<dbReference type="AlphaFoldDB" id="A0AAD5SAZ1"/>
<evidence type="ECO:0000256" key="1">
    <source>
        <dbReference type="SAM" id="MobiDB-lite"/>
    </source>
</evidence>
<feature type="region of interest" description="Disordered" evidence="1">
    <location>
        <begin position="401"/>
        <end position="440"/>
    </location>
</feature>
<accession>A0AAD5SAZ1</accession>
<feature type="compositionally biased region" description="Acidic residues" evidence="1">
    <location>
        <begin position="419"/>
        <end position="440"/>
    </location>
</feature>
<name>A0AAD5SAZ1_9FUNG</name>
<evidence type="ECO:0000313" key="2">
    <source>
        <dbReference type="EMBL" id="KAJ3048977.1"/>
    </source>
</evidence>
<gene>
    <name evidence="2" type="ORF">HK097_010034</name>
</gene>